<comment type="caution">
    <text evidence="1">The sequence shown here is derived from an EMBL/GenBank/DDBJ whole genome shotgun (WGS) entry which is preliminary data.</text>
</comment>
<dbReference type="EMBL" id="BGPR01064812">
    <property type="protein sequence ID" value="GBO39717.1"/>
    <property type="molecule type" value="Genomic_DNA"/>
</dbReference>
<evidence type="ECO:0000313" key="1">
    <source>
        <dbReference type="EMBL" id="GBO39717.1"/>
    </source>
</evidence>
<proteinExistence type="predicted"/>
<name>A0A4Y2WV02_ARAVE</name>
<accession>A0A4Y2WV02</accession>
<organism evidence="1 3">
    <name type="scientific">Araneus ventricosus</name>
    <name type="common">Orbweaver spider</name>
    <name type="synonym">Epeira ventricosa</name>
    <dbReference type="NCBI Taxonomy" id="182803"/>
    <lineage>
        <taxon>Eukaryota</taxon>
        <taxon>Metazoa</taxon>
        <taxon>Ecdysozoa</taxon>
        <taxon>Arthropoda</taxon>
        <taxon>Chelicerata</taxon>
        <taxon>Arachnida</taxon>
        <taxon>Araneae</taxon>
        <taxon>Araneomorphae</taxon>
        <taxon>Entelegynae</taxon>
        <taxon>Araneoidea</taxon>
        <taxon>Araneidae</taxon>
        <taxon>Araneus</taxon>
    </lineage>
</organism>
<reference evidence="1 3" key="1">
    <citation type="journal article" date="2019" name="Sci. Rep.">
        <title>Orb-weaving spider Araneus ventricosus genome elucidates the spidroin gene catalogue.</title>
        <authorList>
            <person name="Kono N."/>
            <person name="Nakamura H."/>
            <person name="Ohtoshi R."/>
            <person name="Moran D.A.P."/>
            <person name="Shinohara A."/>
            <person name="Yoshida Y."/>
            <person name="Fujiwara M."/>
            <person name="Mori M."/>
            <person name="Tomita M."/>
            <person name="Arakawa K."/>
        </authorList>
    </citation>
    <scope>NUCLEOTIDE SEQUENCE [LARGE SCALE GENOMIC DNA]</scope>
</reference>
<evidence type="ECO:0000313" key="2">
    <source>
        <dbReference type="EMBL" id="GBO39723.1"/>
    </source>
</evidence>
<keyword evidence="3" id="KW-1185">Reference proteome</keyword>
<dbReference type="Proteomes" id="UP000499080">
    <property type="component" value="Unassembled WGS sequence"/>
</dbReference>
<dbReference type="AlphaFoldDB" id="A0A4Y2WV02"/>
<dbReference type="EMBL" id="BGPR01064819">
    <property type="protein sequence ID" value="GBO39723.1"/>
    <property type="molecule type" value="Genomic_DNA"/>
</dbReference>
<sequence length="94" mass="10525">MVLQHLEGRGGLVVRYCPQSQRVPCSKPDSIEDTVVYCARCTGKSYVRAQTSYHWCSAEAWRGGSRSGSQLSAVQNYEFRPKIAFVLLQNGKLL</sequence>
<evidence type="ECO:0000313" key="3">
    <source>
        <dbReference type="Proteomes" id="UP000499080"/>
    </source>
</evidence>
<protein>
    <submittedName>
        <fullName evidence="1">Uncharacterized protein</fullName>
    </submittedName>
</protein>
<gene>
    <name evidence="2" type="ORF">AVEN_188128_1</name>
    <name evidence="1" type="ORF">AVEN_254571_1</name>
</gene>